<reference evidence="1 2" key="1">
    <citation type="submission" date="2024-11" db="EMBL/GenBank/DDBJ databases">
        <title>Adaptive evolution of stress response genes in parasites aligns with host niche diversity.</title>
        <authorList>
            <person name="Hahn C."/>
            <person name="Resl P."/>
        </authorList>
    </citation>
    <scope>NUCLEOTIDE SEQUENCE [LARGE SCALE GENOMIC DNA]</scope>
    <source>
        <strain evidence="1">EGGRZ-B1_66</strain>
        <tissue evidence="1">Body</tissue>
    </source>
</reference>
<proteinExistence type="predicted"/>
<organism evidence="1 2">
    <name type="scientific">Cichlidogyrus casuarinus</name>
    <dbReference type="NCBI Taxonomy" id="1844966"/>
    <lineage>
        <taxon>Eukaryota</taxon>
        <taxon>Metazoa</taxon>
        <taxon>Spiralia</taxon>
        <taxon>Lophotrochozoa</taxon>
        <taxon>Platyhelminthes</taxon>
        <taxon>Monogenea</taxon>
        <taxon>Monopisthocotylea</taxon>
        <taxon>Dactylogyridea</taxon>
        <taxon>Ancyrocephalidae</taxon>
        <taxon>Cichlidogyrus</taxon>
    </lineage>
</organism>
<dbReference type="Proteomes" id="UP001626550">
    <property type="component" value="Unassembled WGS sequence"/>
</dbReference>
<dbReference type="AlphaFoldDB" id="A0ABD2PWD1"/>
<name>A0ABD2PWD1_9PLAT</name>
<comment type="caution">
    <text evidence="1">The sequence shown here is derived from an EMBL/GenBank/DDBJ whole genome shotgun (WGS) entry which is preliminary data.</text>
</comment>
<dbReference type="EMBL" id="JBJKFK010002683">
    <property type="protein sequence ID" value="KAL3310736.1"/>
    <property type="molecule type" value="Genomic_DNA"/>
</dbReference>
<evidence type="ECO:0000313" key="1">
    <source>
        <dbReference type="EMBL" id="KAL3310736.1"/>
    </source>
</evidence>
<gene>
    <name evidence="1" type="ORF">Ciccas_010693</name>
</gene>
<protein>
    <submittedName>
        <fullName evidence="1">Uncharacterized protein</fullName>
    </submittedName>
</protein>
<evidence type="ECO:0000313" key="2">
    <source>
        <dbReference type="Proteomes" id="UP001626550"/>
    </source>
</evidence>
<keyword evidence="2" id="KW-1185">Reference proteome</keyword>
<sequence>MNTMKTLGEKLDHLQELSVQDQVTFLLDGKQNMPVSETSEQIIDFFIQCLQDPQEYSRTLELCNSIYYMLMQAPAEKLVLVVDILISWMLRASMNPLETENCCHAIKVVCNISRKISLFKRIHGQILTHVACNLTPDVVGLIPFHVINR</sequence>
<accession>A0ABD2PWD1</accession>